<dbReference type="EMBL" id="JAVKGT010000037">
    <property type="protein sequence ID" value="MDR5712786.1"/>
    <property type="molecule type" value="Genomic_DNA"/>
</dbReference>
<dbReference type="PANTHER" id="PTHR30629:SF2">
    <property type="entry name" value="PROPHAGE INTEGRASE INTS-RELATED"/>
    <property type="match status" value="1"/>
</dbReference>
<dbReference type="InterPro" id="IPR050808">
    <property type="entry name" value="Phage_Integrase"/>
</dbReference>
<evidence type="ECO:0000256" key="4">
    <source>
        <dbReference type="PROSITE-ProRule" id="PRU01248"/>
    </source>
</evidence>
<dbReference type="InterPro" id="IPR011010">
    <property type="entry name" value="DNA_brk_join_enz"/>
</dbReference>
<evidence type="ECO:0000313" key="7">
    <source>
        <dbReference type="Proteomes" id="UP001260872"/>
    </source>
</evidence>
<evidence type="ECO:0000256" key="2">
    <source>
        <dbReference type="ARBA" id="ARBA00022908"/>
    </source>
</evidence>
<gene>
    <name evidence="6" type="ORF">RH857_11705</name>
</gene>
<evidence type="ECO:0000256" key="3">
    <source>
        <dbReference type="ARBA" id="ARBA00023125"/>
    </source>
</evidence>
<keyword evidence="2" id="KW-0229">DNA integration</keyword>
<reference evidence="7" key="1">
    <citation type="submission" date="2023-07" db="EMBL/GenBank/DDBJ databases">
        <title>Description of three actinobacteria isolated from air of manufacturing shop in a pharmaceutical factory.</title>
        <authorList>
            <person name="Zhang D.-F."/>
        </authorList>
    </citation>
    <scope>NUCLEOTIDE SEQUENCE [LARGE SCALE GENOMIC DNA]</scope>
    <source>
        <strain evidence="7">CCTCC AB 207010</strain>
    </source>
</reference>
<dbReference type="InterPro" id="IPR053876">
    <property type="entry name" value="Phage_int_M"/>
</dbReference>
<sequence>MARRLQAEGQNLHHTEEKAKDWKSLIEAVNGDQEAAEIRLAQRIDSGRKLSEAYQHYMDRHRGTKKTLQEYESYWRNHVGPALGDLPVRQIRPDDIRSLVDKLERLGRAPKTIHNVCGFLSQVLGHAVTMGWAPTSPYSAKLLPKNRAVKAERDHFLTIAEANTIINAMHTHGDAAR</sequence>
<dbReference type="PANTHER" id="PTHR30629">
    <property type="entry name" value="PROPHAGE INTEGRASE"/>
    <property type="match status" value="1"/>
</dbReference>
<evidence type="ECO:0000259" key="5">
    <source>
        <dbReference type="PROSITE" id="PS51900"/>
    </source>
</evidence>
<protein>
    <recommendedName>
        <fullName evidence="5">Core-binding (CB) domain-containing protein</fullName>
    </recommendedName>
</protein>
<comment type="similarity">
    <text evidence="1">Belongs to the 'phage' integrase family.</text>
</comment>
<feature type="domain" description="Core-binding (CB)" evidence="5">
    <location>
        <begin position="45"/>
        <end position="128"/>
    </location>
</feature>
<dbReference type="Proteomes" id="UP001260872">
    <property type="component" value="Unassembled WGS sequence"/>
</dbReference>
<evidence type="ECO:0000313" key="6">
    <source>
        <dbReference type="EMBL" id="MDR5712786.1"/>
    </source>
</evidence>
<dbReference type="Pfam" id="PF22022">
    <property type="entry name" value="Phage_int_M"/>
    <property type="match status" value="1"/>
</dbReference>
<name>A0ABU1FVU1_9MICC</name>
<evidence type="ECO:0000256" key="1">
    <source>
        <dbReference type="ARBA" id="ARBA00008857"/>
    </source>
</evidence>
<dbReference type="InterPro" id="IPR044068">
    <property type="entry name" value="CB"/>
</dbReference>
<dbReference type="InterPro" id="IPR010998">
    <property type="entry name" value="Integrase_recombinase_N"/>
</dbReference>
<dbReference type="Gene3D" id="1.10.150.130">
    <property type="match status" value="1"/>
</dbReference>
<dbReference type="SUPFAM" id="SSF56349">
    <property type="entry name" value="DNA breaking-rejoining enzymes"/>
    <property type="match status" value="1"/>
</dbReference>
<accession>A0ABU1FVU1</accession>
<keyword evidence="7" id="KW-1185">Reference proteome</keyword>
<proteinExistence type="inferred from homology"/>
<keyword evidence="3 4" id="KW-0238">DNA-binding</keyword>
<dbReference type="RefSeq" id="WP_310538178.1">
    <property type="nucleotide sequence ID" value="NZ_JAVKGT010000037.1"/>
</dbReference>
<organism evidence="6 7">
    <name type="scientific">Nesterenkonia flava</name>
    <dbReference type="NCBI Taxonomy" id="469799"/>
    <lineage>
        <taxon>Bacteria</taxon>
        <taxon>Bacillati</taxon>
        <taxon>Actinomycetota</taxon>
        <taxon>Actinomycetes</taxon>
        <taxon>Micrococcales</taxon>
        <taxon>Micrococcaceae</taxon>
        <taxon>Nesterenkonia</taxon>
    </lineage>
</organism>
<dbReference type="PROSITE" id="PS51900">
    <property type="entry name" value="CB"/>
    <property type="match status" value="1"/>
</dbReference>
<comment type="caution">
    <text evidence="6">The sequence shown here is derived from an EMBL/GenBank/DDBJ whole genome shotgun (WGS) entry which is preliminary data.</text>
</comment>